<accession>A0A921EAA4</accession>
<comment type="caution">
    <text evidence="3">The sequence shown here is derived from an EMBL/GenBank/DDBJ whole genome shotgun (WGS) entry which is preliminary data.</text>
</comment>
<proteinExistence type="predicted"/>
<feature type="transmembrane region" description="Helical" evidence="2">
    <location>
        <begin position="67"/>
        <end position="93"/>
    </location>
</feature>
<keyword evidence="2" id="KW-1133">Transmembrane helix</keyword>
<organism evidence="3 4">
    <name type="scientific">Candidatus Amulumruptor caecigallinarius</name>
    <dbReference type="NCBI Taxonomy" id="2109911"/>
    <lineage>
        <taxon>Bacteria</taxon>
        <taxon>Pseudomonadati</taxon>
        <taxon>Bacteroidota</taxon>
        <taxon>Bacteroidia</taxon>
        <taxon>Bacteroidales</taxon>
        <taxon>Muribaculaceae</taxon>
        <taxon>Candidatus Amulumruptor</taxon>
    </lineage>
</organism>
<dbReference type="AlphaFoldDB" id="A0A921EAA4"/>
<dbReference type="EMBL" id="DYXT01000046">
    <property type="protein sequence ID" value="HJE39796.1"/>
    <property type="molecule type" value="Genomic_DNA"/>
</dbReference>
<keyword evidence="2" id="KW-0812">Transmembrane</keyword>
<feature type="transmembrane region" description="Helical" evidence="2">
    <location>
        <begin position="9"/>
        <end position="29"/>
    </location>
</feature>
<evidence type="ECO:0000313" key="4">
    <source>
        <dbReference type="Proteomes" id="UP000711407"/>
    </source>
</evidence>
<feature type="compositionally biased region" description="Basic residues" evidence="1">
    <location>
        <begin position="189"/>
        <end position="198"/>
    </location>
</feature>
<reference evidence="3" key="1">
    <citation type="journal article" date="2021" name="PeerJ">
        <title>Extensive microbial diversity within the chicken gut microbiome revealed by metagenomics and culture.</title>
        <authorList>
            <person name="Gilroy R."/>
            <person name="Ravi A."/>
            <person name="Getino M."/>
            <person name="Pursley I."/>
            <person name="Horton D.L."/>
            <person name="Alikhan N.F."/>
            <person name="Baker D."/>
            <person name="Gharbi K."/>
            <person name="Hall N."/>
            <person name="Watson M."/>
            <person name="Adriaenssens E.M."/>
            <person name="Foster-Nyarko E."/>
            <person name="Jarju S."/>
            <person name="Secka A."/>
            <person name="Antonio M."/>
            <person name="Oren A."/>
            <person name="Chaudhuri R.R."/>
            <person name="La Ragione R."/>
            <person name="Hildebrand F."/>
            <person name="Pallen M.J."/>
        </authorList>
    </citation>
    <scope>NUCLEOTIDE SEQUENCE</scope>
    <source>
        <strain evidence="3">4100</strain>
    </source>
</reference>
<sequence>MANKVLKALGLGCLGALIIACLGFSYVIYQDTLIHWWRPVVLSLTIAIGSGKFLWKSWRRLTDTEAIWVNYGVHTATVAALLIGIFFIGNYFLGDRSCITYQDVTITRVYREKHYHTKRISRRVYGRGSSYWVYKADVELPGRDSKDIRITEKRYDILAKGDTLGLAVRRGFFGATVIDTENIKYLTKSRKSRKKSHGKRDYNRHNRIKGYND</sequence>
<protein>
    <submittedName>
        <fullName evidence="3">Uncharacterized protein</fullName>
    </submittedName>
</protein>
<evidence type="ECO:0000256" key="2">
    <source>
        <dbReference type="SAM" id="Phobius"/>
    </source>
</evidence>
<gene>
    <name evidence="3" type="ORF">K8V47_08590</name>
</gene>
<reference evidence="3" key="2">
    <citation type="submission" date="2021-09" db="EMBL/GenBank/DDBJ databases">
        <authorList>
            <person name="Gilroy R."/>
        </authorList>
    </citation>
    <scope>NUCLEOTIDE SEQUENCE</scope>
    <source>
        <strain evidence="3">4100</strain>
    </source>
</reference>
<feature type="region of interest" description="Disordered" evidence="1">
    <location>
        <begin position="189"/>
        <end position="213"/>
    </location>
</feature>
<feature type="transmembrane region" description="Helical" evidence="2">
    <location>
        <begin position="35"/>
        <end position="55"/>
    </location>
</feature>
<dbReference type="PROSITE" id="PS51257">
    <property type="entry name" value="PROKAR_LIPOPROTEIN"/>
    <property type="match status" value="1"/>
</dbReference>
<feature type="compositionally biased region" description="Basic and acidic residues" evidence="1">
    <location>
        <begin position="199"/>
        <end position="213"/>
    </location>
</feature>
<name>A0A921EAA4_9BACT</name>
<evidence type="ECO:0000313" key="3">
    <source>
        <dbReference type="EMBL" id="HJE39796.1"/>
    </source>
</evidence>
<keyword evidence="2" id="KW-0472">Membrane</keyword>
<evidence type="ECO:0000256" key="1">
    <source>
        <dbReference type="SAM" id="MobiDB-lite"/>
    </source>
</evidence>
<dbReference type="Proteomes" id="UP000711407">
    <property type="component" value="Unassembled WGS sequence"/>
</dbReference>